<evidence type="ECO:0000313" key="2">
    <source>
        <dbReference type="Proteomes" id="UP000055024"/>
    </source>
</evidence>
<evidence type="ECO:0000313" key="1">
    <source>
        <dbReference type="EMBL" id="KRY97533.1"/>
    </source>
</evidence>
<keyword evidence="2" id="KW-1185">Reference proteome</keyword>
<comment type="caution">
    <text evidence="1">The sequence shown here is derived from an EMBL/GenBank/DDBJ whole genome shotgun (WGS) entry which is preliminary data.</text>
</comment>
<dbReference type="EMBL" id="JYDP01001983">
    <property type="protein sequence ID" value="KRY97533.1"/>
    <property type="molecule type" value="Genomic_DNA"/>
</dbReference>
<dbReference type="OrthoDB" id="5872686at2759"/>
<dbReference type="Proteomes" id="UP000055024">
    <property type="component" value="Unassembled WGS sequence"/>
</dbReference>
<protein>
    <submittedName>
        <fullName evidence="1">Uncharacterized protein</fullName>
    </submittedName>
</protein>
<name>A0A0V1GH08_9BILA</name>
<proteinExistence type="predicted"/>
<sequence length="147" mass="16413">MKALAIPRVCGKVQPVPGEHPDGALAETKPEMGQRQGTPLVIDVLIGIDYYYDFVTGHIQKTTSGSVAVETRLGWIVCGRTDLRRPSHARVFLTKGEDPDDSTLRKFWEIEAMGLTPEDDAAREDARMMEKFEESLSFDGERYQVGL</sequence>
<organism evidence="1 2">
    <name type="scientific">Trichinella zimbabwensis</name>
    <dbReference type="NCBI Taxonomy" id="268475"/>
    <lineage>
        <taxon>Eukaryota</taxon>
        <taxon>Metazoa</taxon>
        <taxon>Ecdysozoa</taxon>
        <taxon>Nematoda</taxon>
        <taxon>Enoplea</taxon>
        <taxon>Dorylaimia</taxon>
        <taxon>Trichinellida</taxon>
        <taxon>Trichinellidae</taxon>
        <taxon>Trichinella</taxon>
    </lineage>
</organism>
<accession>A0A0V1GH08</accession>
<reference evidence="1 2" key="1">
    <citation type="submission" date="2015-01" db="EMBL/GenBank/DDBJ databases">
        <title>Evolution of Trichinella species and genotypes.</title>
        <authorList>
            <person name="Korhonen P.K."/>
            <person name="Edoardo P."/>
            <person name="Giuseppe L.R."/>
            <person name="Gasser R.B."/>
        </authorList>
    </citation>
    <scope>NUCLEOTIDE SEQUENCE [LARGE SCALE GENOMIC DNA]</scope>
    <source>
        <strain evidence="1">ISS1029</strain>
    </source>
</reference>
<dbReference type="AlphaFoldDB" id="A0A0V1GH08"/>
<gene>
    <name evidence="1" type="ORF">T11_2848</name>
</gene>
<feature type="non-terminal residue" evidence="1">
    <location>
        <position position="147"/>
    </location>
</feature>